<keyword evidence="3" id="KW-1185">Reference proteome</keyword>
<feature type="transmembrane region" description="Helical" evidence="1">
    <location>
        <begin position="7"/>
        <end position="31"/>
    </location>
</feature>
<reference evidence="2" key="1">
    <citation type="submission" date="2022-05" db="EMBL/GenBank/DDBJ databases">
        <title>Single-amplified genomics reveal most streamlined microbe among free-living bacteria.</title>
        <authorList>
            <person name="Roda-Garcia J."/>
            <person name="Haro-Moreno J.M."/>
            <person name="Rodriguez-Valera F."/>
            <person name="Almagro-Moreno S."/>
            <person name="Lopez-Perez M."/>
        </authorList>
    </citation>
    <scope>NUCLEOTIDE SEQUENCE</scope>
    <source>
        <strain evidence="2">TMED112-D2-2</strain>
    </source>
</reference>
<sequence>MKTVRDFITGLTGVLASVIGLGIVAAIVFGGEVYFFGNVIDTIMGYVVMLGDNGLAGLIVLLIVMGVLNIK</sequence>
<evidence type="ECO:0000313" key="3">
    <source>
        <dbReference type="Proteomes" id="UP001056381"/>
    </source>
</evidence>
<keyword evidence="1" id="KW-0472">Membrane</keyword>
<name>A0A9Q8U1C1_9GAMM</name>
<proteinExistence type="predicted"/>
<dbReference type="Proteomes" id="UP001056381">
    <property type="component" value="Chromosome"/>
</dbReference>
<gene>
    <name evidence="2" type="ORF">M9B40_01345</name>
</gene>
<dbReference type="AlphaFoldDB" id="A0A9Q8U1C1"/>
<keyword evidence="1" id="KW-0812">Transmembrane</keyword>
<evidence type="ECO:0000313" key="2">
    <source>
        <dbReference type="EMBL" id="URQ63433.1"/>
    </source>
</evidence>
<accession>A0A9Q8U1C1</accession>
<keyword evidence="1" id="KW-1133">Transmembrane helix</keyword>
<evidence type="ECO:0000256" key="1">
    <source>
        <dbReference type="SAM" id="Phobius"/>
    </source>
</evidence>
<dbReference type="EMBL" id="CP097966">
    <property type="protein sequence ID" value="URQ63433.1"/>
    <property type="molecule type" value="Genomic_DNA"/>
</dbReference>
<protein>
    <submittedName>
        <fullName evidence="2">Uncharacterized protein</fullName>
    </submittedName>
</protein>
<feature type="transmembrane region" description="Helical" evidence="1">
    <location>
        <begin position="43"/>
        <end position="68"/>
    </location>
</feature>
<organism evidence="2 3">
    <name type="scientific">SAR86 cluster bacterium</name>
    <dbReference type="NCBI Taxonomy" id="2030880"/>
    <lineage>
        <taxon>Bacteria</taxon>
        <taxon>Pseudomonadati</taxon>
        <taxon>Pseudomonadota</taxon>
        <taxon>Gammaproteobacteria</taxon>
        <taxon>SAR86 cluster</taxon>
    </lineage>
</organism>